<organism evidence="2 3">
    <name type="scientific">Lysobacter enzymogenes</name>
    <dbReference type="NCBI Taxonomy" id="69"/>
    <lineage>
        <taxon>Bacteria</taxon>
        <taxon>Pseudomonadati</taxon>
        <taxon>Pseudomonadota</taxon>
        <taxon>Gammaproteobacteria</taxon>
        <taxon>Lysobacterales</taxon>
        <taxon>Lysobacteraceae</taxon>
        <taxon>Lysobacter</taxon>
    </lineage>
</organism>
<dbReference type="KEGG" id="lem:LEN_3658"/>
<sequence>MRLLIPALLALTFVGCSCQRHAGDTDAATAPAATTPPAADHAAEPSQAELRAAATAKKRNEATSDAVDTLHRYLQLIGSGDGEAAAKYWGYQRAPRGNEESDLRTLKNLRAFRIENETPEPLDQEPVPELLRIPVELRATLENGENRRYKGWYRLRRNQVEQRWELTGVSMATPLQ</sequence>
<dbReference type="RefSeq" id="WP_145960138.1">
    <property type="nucleotide sequence ID" value="NZ_AP014940.1"/>
</dbReference>
<evidence type="ECO:0008006" key="4">
    <source>
        <dbReference type="Google" id="ProtNLM"/>
    </source>
</evidence>
<dbReference type="EMBL" id="AP014940">
    <property type="protein sequence ID" value="BAV99145.1"/>
    <property type="molecule type" value="Genomic_DNA"/>
</dbReference>
<name>A0AAU9AQ40_LYSEN</name>
<proteinExistence type="predicted"/>
<dbReference type="PROSITE" id="PS51257">
    <property type="entry name" value="PROKAR_LIPOPROTEIN"/>
    <property type="match status" value="1"/>
</dbReference>
<dbReference type="Proteomes" id="UP000218824">
    <property type="component" value="Chromosome"/>
</dbReference>
<dbReference type="AlphaFoldDB" id="A0AAU9AQ40"/>
<reference evidence="2 3" key="1">
    <citation type="journal article" date="2017" name="DNA Res.">
        <title>Complete genome sequence and expression profile of the commercial lytic enzyme producer Lysobacter enzymogenes M497-1.</title>
        <authorList>
            <person name="Takami H."/>
            <person name="Toyoda A."/>
            <person name="Uchiyama I."/>
            <person name="Itoh T."/>
            <person name="Takaki Y."/>
            <person name="Arai W."/>
            <person name="Nishi S."/>
            <person name="Kawai M."/>
            <person name="Shinya K."/>
            <person name="Ikeda H."/>
        </authorList>
    </citation>
    <scope>NUCLEOTIDE SEQUENCE [LARGE SCALE GENOMIC DNA]</scope>
    <source>
        <strain evidence="2 3">M497-1</strain>
    </source>
</reference>
<keyword evidence="1" id="KW-0732">Signal</keyword>
<feature type="chain" id="PRO_5043526839" description="Lipoprotein" evidence="1">
    <location>
        <begin position="23"/>
        <end position="176"/>
    </location>
</feature>
<dbReference type="GeneID" id="83065465"/>
<gene>
    <name evidence="2" type="ORF">LEN_3658</name>
</gene>
<feature type="signal peptide" evidence="1">
    <location>
        <begin position="1"/>
        <end position="22"/>
    </location>
</feature>
<accession>A0AAU9AQ40</accession>
<evidence type="ECO:0000313" key="2">
    <source>
        <dbReference type="EMBL" id="BAV99145.1"/>
    </source>
</evidence>
<evidence type="ECO:0000256" key="1">
    <source>
        <dbReference type="SAM" id="SignalP"/>
    </source>
</evidence>
<protein>
    <recommendedName>
        <fullName evidence="4">Lipoprotein</fullName>
    </recommendedName>
</protein>
<evidence type="ECO:0000313" key="3">
    <source>
        <dbReference type="Proteomes" id="UP000218824"/>
    </source>
</evidence>